<evidence type="ECO:0000259" key="1">
    <source>
        <dbReference type="Pfam" id="PF05743"/>
    </source>
</evidence>
<organism evidence="2 3">
    <name type="scientific">Eragrostis curvula</name>
    <name type="common">weeping love grass</name>
    <dbReference type="NCBI Taxonomy" id="38414"/>
    <lineage>
        <taxon>Eukaryota</taxon>
        <taxon>Viridiplantae</taxon>
        <taxon>Streptophyta</taxon>
        <taxon>Embryophyta</taxon>
        <taxon>Tracheophyta</taxon>
        <taxon>Spermatophyta</taxon>
        <taxon>Magnoliopsida</taxon>
        <taxon>Liliopsida</taxon>
        <taxon>Poales</taxon>
        <taxon>Poaceae</taxon>
        <taxon>PACMAD clade</taxon>
        <taxon>Chloridoideae</taxon>
        <taxon>Eragrostideae</taxon>
        <taxon>Eragrostidinae</taxon>
        <taxon>Eragrostis</taxon>
    </lineage>
</organism>
<dbReference type="EMBL" id="RWGY01000011">
    <property type="protein sequence ID" value="TVU27590.1"/>
    <property type="molecule type" value="Genomic_DNA"/>
</dbReference>
<dbReference type="SUPFAM" id="SSF54495">
    <property type="entry name" value="UBC-like"/>
    <property type="match status" value="1"/>
</dbReference>
<comment type="caution">
    <text evidence="2">The sequence shown here is derived from an EMBL/GenBank/DDBJ whole genome shotgun (WGS) entry which is preliminary data.</text>
</comment>
<dbReference type="PANTHER" id="PTHR23306:SF3">
    <property type="entry name" value="TUMOR SUPPRESSOR PROTEIN 101"/>
    <property type="match status" value="1"/>
</dbReference>
<name>A0A5J9UX13_9POAL</name>
<proteinExistence type="predicted"/>
<dbReference type="PANTHER" id="PTHR23306">
    <property type="entry name" value="TUMOR SUSCEPTIBILITY GENE 101 PROTEIN-RELATED"/>
    <property type="match status" value="1"/>
</dbReference>
<dbReference type="Gene3D" id="3.10.110.10">
    <property type="entry name" value="Ubiquitin Conjugating Enzyme"/>
    <property type="match status" value="1"/>
</dbReference>
<reference evidence="2 3" key="1">
    <citation type="journal article" date="2019" name="Sci. Rep.">
        <title>A high-quality genome of Eragrostis curvula grass provides insights into Poaceae evolution and supports new strategies to enhance forage quality.</title>
        <authorList>
            <person name="Carballo J."/>
            <person name="Santos B.A.C.M."/>
            <person name="Zappacosta D."/>
            <person name="Garbus I."/>
            <person name="Selva J.P."/>
            <person name="Gallo C.A."/>
            <person name="Diaz A."/>
            <person name="Albertini E."/>
            <person name="Caccamo M."/>
            <person name="Echenique V."/>
        </authorList>
    </citation>
    <scope>NUCLEOTIDE SEQUENCE [LARGE SCALE GENOMIC DNA]</scope>
    <source>
        <strain evidence="3">cv. Victoria</strain>
        <tissue evidence="2">Leaf</tissue>
    </source>
</reference>
<gene>
    <name evidence="2" type="ORF">EJB05_19081</name>
</gene>
<keyword evidence="3" id="KW-1185">Reference proteome</keyword>
<protein>
    <recommendedName>
        <fullName evidence="1">UEV domain-containing protein</fullName>
    </recommendedName>
</protein>
<dbReference type="CDD" id="cd11685">
    <property type="entry name" value="UEV_TSG101-like"/>
    <property type="match status" value="1"/>
</dbReference>
<dbReference type="OrthoDB" id="306304at2759"/>
<dbReference type="InterPro" id="IPR008883">
    <property type="entry name" value="UEV_N"/>
</dbReference>
<dbReference type="Gramene" id="TVU27590">
    <property type="protein sequence ID" value="TVU27590"/>
    <property type="gene ID" value="EJB05_19081"/>
</dbReference>
<evidence type="ECO:0000313" key="2">
    <source>
        <dbReference type="EMBL" id="TVU27590.1"/>
    </source>
</evidence>
<dbReference type="GO" id="GO:0000813">
    <property type="term" value="C:ESCRT I complex"/>
    <property type="evidence" value="ECO:0007669"/>
    <property type="project" value="TreeGrafter"/>
</dbReference>
<dbReference type="GO" id="GO:0043130">
    <property type="term" value="F:ubiquitin binding"/>
    <property type="evidence" value="ECO:0007669"/>
    <property type="project" value="TreeGrafter"/>
</dbReference>
<dbReference type="InterPro" id="IPR052070">
    <property type="entry name" value="ESCRT-I_UEV_domain"/>
</dbReference>
<dbReference type="Pfam" id="PF05743">
    <property type="entry name" value="UEV"/>
    <property type="match status" value="1"/>
</dbReference>
<dbReference type="AlphaFoldDB" id="A0A5J9UX13"/>
<sequence length="104" mass="10867">MAPSPPPPAASGAHQHGSSALPYAEDVKWLICNHLVALAEAIPSLHPKATLFTNNDGRAAHLLQADGSIPIHHAGVSYNLPAVIWLATRALPALPASRLPPPNQ</sequence>
<dbReference type="GO" id="GO:0015031">
    <property type="term" value="P:protein transport"/>
    <property type="evidence" value="ECO:0007669"/>
    <property type="project" value="InterPro"/>
</dbReference>
<feature type="domain" description="UEV" evidence="1">
    <location>
        <begin position="32"/>
        <end position="88"/>
    </location>
</feature>
<dbReference type="Proteomes" id="UP000324897">
    <property type="component" value="Chromosome 1"/>
</dbReference>
<dbReference type="InterPro" id="IPR016135">
    <property type="entry name" value="UBQ-conjugating_enzyme/RWD"/>
</dbReference>
<feature type="non-terminal residue" evidence="2">
    <location>
        <position position="1"/>
    </location>
</feature>
<dbReference type="GO" id="GO:0008333">
    <property type="term" value="P:endosome to lysosome transport"/>
    <property type="evidence" value="ECO:0007669"/>
    <property type="project" value="TreeGrafter"/>
</dbReference>
<evidence type="ECO:0000313" key="3">
    <source>
        <dbReference type="Proteomes" id="UP000324897"/>
    </source>
</evidence>
<accession>A0A5J9UX13</accession>